<evidence type="ECO:0000256" key="1">
    <source>
        <dbReference type="ARBA" id="ARBA00022987"/>
    </source>
</evidence>
<accession>A0ABP9NI62</accession>
<dbReference type="InterPro" id="IPR007805">
    <property type="entry name" value="GvpK"/>
</dbReference>
<dbReference type="Pfam" id="PF05121">
    <property type="entry name" value="GvpK"/>
    <property type="match status" value="1"/>
</dbReference>
<evidence type="ECO:0000313" key="5">
    <source>
        <dbReference type="Proteomes" id="UP001500804"/>
    </source>
</evidence>
<dbReference type="Proteomes" id="UP001500804">
    <property type="component" value="Unassembled WGS sequence"/>
</dbReference>
<comment type="caution">
    <text evidence="4">The sequence shown here is derived from an EMBL/GenBank/DDBJ whole genome shotgun (WGS) entry which is preliminary data.</text>
</comment>
<dbReference type="PANTHER" id="PTHR40137">
    <property type="entry name" value="PROTEIN GVPK 1"/>
    <property type="match status" value="1"/>
</dbReference>
<evidence type="ECO:0000313" key="4">
    <source>
        <dbReference type="EMBL" id="GAA5121230.1"/>
    </source>
</evidence>
<keyword evidence="1" id="KW-0304">Gas vesicle</keyword>
<dbReference type="RefSeq" id="WP_345605622.1">
    <property type="nucleotide sequence ID" value="NZ_BAABJO010000009.1"/>
</dbReference>
<name>A0ABP9NI62_9PSEU</name>
<evidence type="ECO:0000256" key="2">
    <source>
        <dbReference type="ARBA" id="ARBA00035108"/>
    </source>
</evidence>
<comment type="similarity">
    <text evidence="3">Belongs to the gas vesicle GvpK family.</text>
</comment>
<proteinExistence type="inferred from homology"/>
<organism evidence="4 5">
    <name type="scientific">Pseudonocardia adelaidensis</name>
    <dbReference type="NCBI Taxonomy" id="648754"/>
    <lineage>
        <taxon>Bacteria</taxon>
        <taxon>Bacillati</taxon>
        <taxon>Actinomycetota</taxon>
        <taxon>Actinomycetes</taxon>
        <taxon>Pseudonocardiales</taxon>
        <taxon>Pseudonocardiaceae</taxon>
        <taxon>Pseudonocardia</taxon>
    </lineage>
</organism>
<keyword evidence="5" id="KW-1185">Reference proteome</keyword>
<gene>
    <name evidence="4" type="ORF">GCM10023320_29710</name>
</gene>
<protein>
    <submittedName>
        <fullName evidence="4">Gas vesicle protein K</fullName>
    </submittedName>
</protein>
<dbReference type="PANTHER" id="PTHR40137:SF2">
    <property type="entry name" value="PROTEIN GVPK 1"/>
    <property type="match status" value="1"/>
</dbReference>
<dbReference type="EMBL" id="BAABJO010000009">
    <property type="protein sequence ID" value="GAA5121230.1"/>
    <property type="molecule type" value="Genomic_DNA"/>
</dbReference>
<comment type="subcellular location">
    <subcellularLocation>
        <location evidence="2">Gas vesicle</location>
    </subcellularLocation>
</comment>
<reference evidence="5" key="1">
    <citation type="journal article" date="2019" name="Int. J. Syst. Evol. Microbiol.">
        <title>The Global Catalogue of Microorganisms (GCM) 10K type strain sequencing project: providing services to taxonomists for standard genome sequencing and annotation.</title>
        <authorList>
            <consortium name="The Broad Institute Genomics Platform"/>
            <consortium name="The Broad Institute Genome Sequencing Center for Infectious Disease"/>
            <person name="Wu L."/>
            <person name="Ma J."/>
        </authorList>
    </citation>
    <scope>NUCLEOTIDE SEQUENCE [LARGE SCALE GENOMIC DNA]</scope>
    <source>
        <strain evidence="5">JCM 18302</strain>
    </source>
</reference>
<sequence length="97" mass="10983">MTEVPERLELDPDSVGKGLGRLVLTLVELVRQLMERQALRRVEAGDLPDEKVEQLGLGLMRLEEAMTELREHFGLRPEDLNIDLGPLGDLLPAERDR</sequence>
<evidence type="ECO:0000256" key="3">
    <source>
        <dbReference type="ARBA" id="ARBA00035659"/>
    </source>
</evidence>